<evidence type="ECO:0000313" key="10">
    <source>
        <dbReference type="EMBL" id="OMP08671.1"/>
    </source>
</evidence>
<dbReference type="OrthoDB" id="68611at2759"/>
<keyword evidence="3" id="KW-0813">Transport</keyword>
<keyword evidence="5 9" id="KW-1133">Transmembrane helix</keyword>
<keyword evidence="7 9" id="KW-0472">Membrane</keyword>
<name>A0A1R3KNM5_9ROSI</name>
<dbReference type="InterPro" id="IPR020966">
    <property type="entry name" value="ALMT"/>
</dbReference>
<feature type="transmembrane region" description="Helical" evidence="9">
    <location>
        <begin position="98"/>
        <end position="117"/>
    </location>
</feature>
<evidence type="ECO:0000256" key="6">
    <source>
        <dbReference type="ARBA" id="ARBA00023065"/>
    </source>
</evidence>
<evidence type="ECO:0000256" key="2">
    <source>
        <dbReference type="ARBA" id="ARBA00007079"/>
    </source>
</evidence>
<dbReference type="PANTHER" id="PTHR31086">
    <property type="entry name" value="ALUMINUM-ACTIVATED MALATE TRANSPORTER 10"/>
    <property type="match status" value="1"/>
</dbReference>
<dbReference type="GO" id="GO:0016020">
    <property type="term" value="C:membrane"/>
    <property type="evidence" value="ECO:0007669"/>
    <property type="project" value="UniProtKB-SubCell"/>
</dbReference>
<dbReference type="Proteomes" id="UP000187203">
    <property type="component" value="Unassembled WGS sequence"/>
</dbReference>
<sequence>MAKEEASGKLEWRINVPDGTWKNLEAESGIVGKFWLRLKCLILGGLISRVVGFWEKIWKIGVGEPRKVIHCIKVGVALCIVSLFYYMRPLYDDFGGNAMWAVMTVVVVFEYTVGATLSKCINRAVATFLAGALGVGIHWVADHSGNEMRPIILGISVFLFASAATFSRFIPSVKARFDYGAMIFILTFSLVSVSGFRVVELIELAQQRLSTIAIGTSLCIFVTMLFCPVWAGCELHRLIHQNIEKLADSLDACVVEYFKDSGNLSDQEDINKKIQGYKCVLNSKATEESLSNFARWEPTHGQFNFGHPWKQYLKLGVALRKCAYCIETLNSCIGSEIQAPPCIRENLGDKCLKVSCYSTKVLKELVITIKKMKKSSKIDFRVAEMNFAVKELRDALKSLPSHVIAPLSIATIEQPPEAKTGEPISNANVPPIMKVLPLVTAVSLLIEIAARIGGIVDAVEELASLAEFEPAKEQKPKQNQPTNVSTLKV</sequence>
<feature type="transmembrane region" description="Helical" evidence="9">
    <location>
        <begin position="124"/>
        <end position="141"/>
    </location>
</feature>
<accession>A0A1R3KNM5</accession>
<reference evidence="11" key="1">
    <citation type="submission" date="2013-09" db="EMBL/GenBank/DDBJ databases">
        <title>Corchorus olitorius genome sequencing.</title>
        <authorList>
            <person name="Alam M."/>
            <person name="Haque M.S."/>
            <person name="Islam M.S."/>
            <person name="Emdad E.M."/>
            <person name="Islam M.M."/>
            <person name="Ahmed B."/>
            <person name="Halim A."/>
            <person name="Hossen Q.M.M."/>
            <person name="Hossain M.Z."/>
            <person name="Ahmed R."/>
            <person name="Khan M.M."/>
            <person name="Islam R."/>
            <person name="Rashid M.M."/>
            <person name="Khan S.A."/>
            <person name="Rahman M.S."/>
            <person name="Alam M."/>
            <person name="Yahiya A.S."/>
            <person name="Khan M.S."/>
            <person name="Azam M.S."/>
            <person name="Haque T."/>
            <person name="Lashkar M.Z.H."/>
            <person name="Akhand A.I."/>
            <person name="Morshed G."/>
            <person name="Roy S."/>
            <person name="Uddin K.S."/>
            <person name="Rabeya T."/>
            <person name="Hossain A.S."/>
            <person name="Chowdhury A."/>
            <person name="Snigdha A.R."/>
            <person name="Mortoza M.S."/>
            <person name="Matin S.A."/>
            <person name="Hoque S.M.E."/>
            <person name="Islam M.K."/>
            <person name="Roy D.K."/>
            <person name="Haider R."/>
            <person name="Moosa M.M."/>
            <person name="Elias S.M."/>
            <person name="Hasan A.M."/>
            <person name="Jahan S."/>
            <person name="Shafiuddin M."/>
            <person name="Mahmood N."/>
            <person name="Shommy N.S."/>
        </authorList>
    </citation>
    <scope>NUCLEOTIDE SEQUENCE [LARGE SCALE GENOMIC DNA]</scope>
    <source>
        <strain evidence="11">cv. O-4</strain>
    </source>
</reference>
<dbReference type="GO" id="GO:0015743">
    <property type="term" value="P:malate transport"/>
    <property type="evidence" value="ECO:0007669"/>
    <property type="project" value="InterPro"/>
</dbReference>
<evidence type="ECO:0000256" key="1">
    <source>
        <dbReference type="ARBA" id="ARBA00004141"/>
    </source>
</evidence>
<gene>
    <name evidence="10" type="ORF">COLO4_06240</name>
</gene>
<comment type="subcellular location">
    <subcellularLocation>
        <location evidence="1">Membrane</location>
        <topology evidence="1">Multi-pass membrane protein</topology>
    </subcellularLocation>
</comment>
<feature type="transmembrane region" description="Helical" evidence="9">
    <location>
        <begin position="179"/>
        <end position="199"/>
    </location>
</feature>
<keyword evidence="11" id="KW-1185">Reference proteome</keyword>
<comment type="similarity">
    <text evidence="2">Belongs to the aromatic acid exporter (TC 2.A.85) family.</text>
</comment>
<feature type="transmembrane region" description="Helical" evidence="9">
    <location>
        <begin position="67"/>
        <end position="86"/>
    </location>
</feature>
<feature type="transmembrane region" description="Helical" evidence="9">
    <location>
        <begin position="211"/>
        <end position="231"/>
    </location>
</feature>
<feature type="transmembrane region" description="Helical" evidence="9">
    <location>
        <begin position="147"/>
        <end position="167"/>
    </location>
</feature>
<dbReference type="AlphaFoldDB" id="A0A1R3KNM5"/>
<dbReference type="GO" id="GO:0034220">
    <property type="term" value="P:monoatomic ion transmembrane transport"/>
    <property type="evidence" value="ECO:0007669"/>
    <property type="project" value="UniProtKB-KW"/>
</dbReference>
<evidence type="ECO:0000256" key="4">
    <source>
        <dbReference type="ARBA" id="ARBA00022692"/>
    </source>
</evidence>
<dbReference type="STRING" id="93759.A0A1R3KNM5"/>
<evidence type="ECO:0000313" key="11">
    <source>
        <dbReference type="Proteomes" id="UP000187203"/>
    </source>
</evidence>
<evidence type="ECO:0000256" key="7">
    <source>
        <dbReference type="ARBA" id="ARBA00023136"/>
    </source>
</evidence>
<keyword evidence="6" id="KW-0406">Ion transport</keyword>
<keyword evidence="8" id="KW-0407">Ion channel</keyword>
<protein>
    <submittedName>
        <fullName evidence="10">Aluminum-activated malate transporter</fullName>
    </submittedName>
</protein>
<organism evidence="10 11">
    <name type="scientific">Corchorus olitorius</name>
    <dbReference type="NCBI Taxonomy" id="93759"/>
    <lineage>
        <taxon>Eukaryota</taxon>
        <taxon>Viridiplantae</taxon>
        <taxon>Streptophyta</taxon>
        <taxon>Embryophyta</taxon>
        <taxon>Tracheophyta</taxon>
        <taxon>Spermatophyta</taxon>
        <taxon>Magnoliopsida</taxon>
        <taxon>eudicotyledons</taxon>
        <taxon>Gunneridae</taxon>
        <taxon>Pentapetalae</taxon>
        <taxon>rosids</taxon>
        <taxon>malvids</taxon>
        <taxon>Malvales</taxon>
        <taxon>Malvaceae</taxon>
        <taxon>Grewioideae</taxon>
        <taxon>Apeibeae</taxon>
        <taxon>Corchorus</taxon>
    </lineage>
</organism>
<dbReference type="Pfam" id="PF11744">
    <property type="entry name" value="ALMT"/>
    <property type="match status" value="1"/>
</dbReference>
<dbReference type="EMBL" id="AWUE01012655">
    <property type="protein sequence ID" value="OMP08671.1"/>
    <property type="molecule type" value="Genomic_DNA"/>
</dbReference>
<comment type="caution">
    <text evidence="10">The sequence shown here is derived from an EMBL/GenBank/DDBJ whole genome shotgun (WGS) entry which is preliminary data.</text>
</comment>
<evidence type="ECO:0000256" key="8">
    <source>
        <dbReference type="ARBA" id="ARBA00023303"/>
    </source>
</evidence>
<evidence type="ECO:0000256" key="9">
    <source>
        <dbReference type="SAM" id="Phobius"/>
    </source>
</evidence>
<proteinExistence type="inferred from homology"/>
<evidence type="ECO:0000256" key="3">
    <source>
        <dbReference type="ARBA" id="ARBA00022448"/>
    </source>
</evidence>
<evidence type="ECO:0000256" key="5">
    <source>
        <dbReference type="ARBA" id="ARBA00022989"/>
    </source>
</evidence>
<keyword evidence="4 9" id="KW-0812">Transmembrane</keyword>